<evidence type="ECO:0000256" key="11">
    <source>
        <dbReference type="ARBA" id="ARBA00023237"/>
    </source>
</evidence>
<evidence type="ECO:0000256" key="7">
    <source>
        <dbReference type="ARBA" id="ARBA00023065"/>
    </source>
</evidence>
<feature type="domain" description="TonB-dependent receptor plug" evidence="16">
    <location>
        <begin position="47"/>
        <end position="160"/>
    </location>
</feature>
<evidence type="ECO:0000259" key="15">
    <source>
        <dbReference type="Pfam" id="PF00593"/>
    </source>
</evidence>
<evidence type="ECO:0000256" key="6">
    <source>
        <dbReference type="ARBA" id="ARBA00022729"/>
    </source>
</evidence>
<organism evidence="17 18">
    <name type="scientific">Massilia yuzhufengensis</name>
    <dbReference type="NCBI Taxonomy" id="1164594"/>
    <lineage>
        <taxon>Bacteria</taxon>
        <taxon>Pseudomonadati</taxon>
        <taxon>Pseudomonadota</taxon>
        <taxon>Betaproteobacteria</taxon>
        <taxon>Burkholderiales</taxon>
        <taxon>Oxalobacteraceae</taxon>
        <taxon>Telluria group</taxon>
        <taxon>Massilia</taxon>
    </lineage>
</organism>
<dbReference type="Proteomes" id="UP000198639">
    <property type="component" value="Unassembled WGS sequence"/>
</dbReference>
<evidence type="ECO:0000256" key="1">
    <source>
        <dbReference type="ARBA" id="ARBA00004571"/>
    </source>
</evidence>
<keyword evidence="3 12" id="KW-0813">Transport</keyword>
<evidence type="ECO:0000256" key="4">
    <source>
        <dbReference type="ARBA" id="ARBA00022452"/>
    </source>
</evidence>
<evidence type="ECO:0000256" key="5">
    <source>
        <dbReference type="ARBA" id="ARBA00022692"/>
    </source>
</evidence>
<evidence type="ECO:0000259" key="16">
    <source>
        <dbReference type="Pfam" id="PF07715"/>
    </source>
</evidence>
<evidence type="ECO:0000256" key="2">
    <source>
        <dbReference type="ARBA" id="ARBA00009810"/>
    </source>
</evidence>
<dbReference type="GO" id="GO:0015344">
    <property type="term" value="F:siderophore uptake transmembrane transporter activity"/>
    <property type="evidence" value="ECO:0007669"/>
    <property type="project" value="TreeGrafter"/>
</dbReference>
<keyword evidence="8 13" id="KW-0798">TonB box</keyword>
<dbReference type="Gene3D" id="2.170.130.10">
    <property type="entry name" value="TonB-dependent receptor, plug domain"/>
    <property type="match status" value="1"/>
</dbReference>
<dbReference type="SUPFAM" id="SSF56935">
    <property type="entry name" value="Porins"/>
    <property type="match status" value="1"/>
</dbReference>
<evidence type="ECO:0000313" key="17">
    <source>
        <dbReference type="EMBL" id="SFD59524.1"/>
    </source>
</evidence>
<name>A0A1I1TLX4_9BURK</name>
<dbReference type="InterPro" id="IPR000531">
    <property type="entry name" value="Beta-barrel_TonB"/>
</dbReference>
<evidence type="ECO:0000256" key="14">
    <source>
        <dbReference type="SAM" id="SignalP"/>
    </source>
</evidence>
<keyword evidence="11 12" id="KW-0998">Cell outer membrane</keyword>
<evidence type="ECO:0000256" key="8">
    <source>
        <dbReference type="ARBA" id="ARBA00023077"/>
    </source>
</evidence>
<dbReference type="PANTHER" id="PTHR30069">
    <property type="entry name" value="TONB-DEPENDENT OUTER MEMBRANE RECEPTOR"/>
    <property type="match status" value="1"/>
</dbReference>
<keyword evidence="10" id="KW-0675">Receptor</keyword>
<comment type="similarity">
    <text evidence="2 12 13">Belongs to the TonB-dependent receptor family.</text>
</comment>
<accession>A0A1I1TLX4</accession>
<keyword evidence="7" id="KW-0406">Ion transport</keyword>
<dbReference type="RefSeq" id="WP_091876320.1">
    <property type="nucleotide sequence ID" value="NZ_FOLD01000029.1"/>
</dbReference>
<evidence type="ECO:0000256" key="10">
    <source>
        <dbReference type="ARBA" id="ARBA00023170"/>
    </source>
</evidence>
<evidence type="ECO:0000256" key="12">
    <source>
        <dbReference type="PROSITE-ProRule" id="PRU01360"/>
    </source>
</evidence>
<comment type="subcellular location">
    <subcellularLocation>
        <location evidence="1 12">Cell outer membrane</location>
        <topology evidence="1 12">Multi-pass membrane protein</topology>
    </subcellularLocation>
</comment>
<reference evidence="18" key="1">
    <citation type="submission" date="2016-10" db="EMBL/GenBank/DDBJ databases">
        <authorList>
            <person name="Varghese N."/>
            <person name="Submissions S."/>
        </authorList>
    </citation>
    <scope>NUCLEOTIDE SEQUENCE [LARGE SCALE GENOMIC DNA]</scope>
    <source>
        <strain evidence="18">CGMCC 1.12041</strain>
    </source>
</reference>
<dbReference type="InterPro" id="IPR039426">
    <property type="entry name" value="TonB-dep_rcpt-like"/>
</dbReference>
<evidence type="ECO:0000313" key="18">
    <source>
        <dbReference type="Proteomes" id="UP000198639"/>
    </source>
</evidence>
<keyword evidence="6 14" id="KW-0732">Signal</keyword>
<feature type="signal peptide" evidence="14">
    <location>
        <begin position="1"/>
        <end position="18"/>
    </location>
</feature>
<feature type="domain" description="TonB-dependent receptor-like beta-barrel" evidence="15">
    <location>
        <begin position="332"/>
        <end position="735"/>
    </location>
</feature>
<dbReference type="AlphaFoldDB" id="A0A1I1TLX4"/>
<dbReference type="EMBL" id="FOLD01000029">
    <property type="protein sequence ID" value="SFD59524.1"/>
    <property type="molecule type" value="Genomic_DNA"/>
</dbReference>
<dbReference type="STRING" id="1164594.SAMN05216204_12952"/>
<dbReference type="InterPro" id="IPR036942">
    <property type="entry name" value="Beta-barrel_TonB_sf"/>
</dbReference>
<dbReference type="PROSITE" id="PS52016">
    <property type="entry name" value="TONB_DEPENDENT_REC_3"/>
    <property type="match status" value="1"/>
</dbReference>
<dbReference type="GO" id="GO:0009279">
    <property type="term" value="C:cell outer membrane"/>
    <property type="evidence" value="ECO:0007669"/>
    <property type="project" value="UniProtKB-SubCell"/>
</dbReference>
<proteinExistence type="inferred from homology"/>
<dbReference type="PANTHER" id="PTHR30069:SF53">
    <property type="entry name" value="COLICIN I RECEPTOR-RELATED"/>
    <property type="match status" value="1"/>
</dbReference>
<feature type="chain" id="PRO_5011526505" evidence="14">
    <location>
        <begin position="19"/>
        <end position="759"/>
    </location>
</feature>
<evidence type="ECO:0000256" key="9">
    <source>
        <dbReference type="ARBA" id="ARBA00023136"/>
    </source>
</evidence>
<keyword evidence="18" id="KW-1185">Reference proteome</keyword>
<dbReference type="Gene3D" id="2.40.170.20">
    <property type="entry name" value="TonB-dependent receptor, beta-barrel domain"/>
    <property type="match status" value="1"/>
</dbReference>
<dbReference type="OrthoDB" id="9760620at2"/>
<protein>
    <submittedName>
        <fullName evidence="17">Iron complex outermembrane recepter protein</fullName>
    </submittedName>
</protein>
<dbReference type="CDD" id="cd01347">
    <property type="entry name" value="ligand_gated_channel"/>
    <property type="match status" value="1"/>
</dbReference>
<dbReference type="GO" id="GO:0044718">
    <property type="term" value="P:siderophore transmembrane transport"/>
    <property type="evidence" value="ECO:0007669"/>
    <property type="project" value="TreeGrafter"/>
</dbReference>
<keyword evidence="5 12" id="KW-0812">Transmembrane</keyword>
<sequence length="759" mass="82865">MKKFGITLLAAASPAVLAQALDGVQSPVKEIGTVTITGSRPTSLPTQIPTTIEGITKAEIARTINATDSEDALKYLPSLLVRKRYIGDYNHAVLSTRASGTGNSARSMVYADGILLSNYLGNGATFAPRWGMVTPEEIERVDVLYGPFSAAYGGNSVGAVVDYVTRMPTKFEAHAKFGFTHQHFDLYGTHDRYQGRQASISLGDRAGRWSWFIDVNRSDNEGQPLTFPTRYLSAGAAPGGVPVTGAVLGQDRTNRAWYLLGAGTQYDTVQDHVKAKLAYDITPTLRASYTLGIWQNASEGRPTSYLRDSAGRPVYSGRVDINGALYTLGATDFNASNEDLRHLMHGLSVKSHGKGVFDWELAASLYDYDDDTLRAPATALPAALDGGAGRIVDMSGTGWNTFAAKGIWRPDGVAGAHIVEFGYQREAYQLASIERASSNWISGLPGARNQAFSGRTATQSLWAQDTWRFAPAWKTVLGVRVERWRAKDGRTSNATTTIAHGGRDDTHVSPKAALAWQAAPSWVLKASVGRAVRMPTVSELYQGGISGSGTLVNNDPNLQPERSWTGELSAERQLEKGTLRLTAFGERTSDALYSQTNVLVTPNVTNVQNVGRIETKGLEAAYSAVDVAVDGLDLQSSVTWTDSEITRNDRFPASVGKWQPRIPRWRATGVASYRTSEKLAFTLAARYSGKQFSTLDNSDPNGFAYQGASRYFTADARVTWKLAKQWSVALGVDNLNNYQYWNFHPYSQRTYVLEARYDM</sequence>
<evidence type="ECO:0000256" key="3">
    <source>
        <dbReference type="ARBA" id="ARBA00022448"/>
    </source>
</evidence>
<dbReference type="Pfam" id="PF00593">
    <property type="entry name" value="TonB_dep_Rec_b-barrel"/>
    <property type="match status" value="1"/>
</dbReference>
<dbReference type="Pfam" id="PF07715">
    <property type="entry name" value="Plug"/>
    <property type="match status" value="1"/>
</dbReference>
<evidence type="ECO:0000256" key="13">
    <source>
        <dbReference type="RuleBase" id="RU003357"/>
    </source>
</evidence>
<dbReference type="InterPro" id="IPR012910">
    <property type="entry name" value="Plug_dom"/>
</dbReference>
<keyword evidence="4 12" id="KW-1134">Transmembrane beta strand</keyword>
<gene>
    <name evidence="17" type="ORF">SAMN05216204_12952</name>
</gene>
<keyword evidence="9 12" id="KW-0472">Membrane</keyword>
<dbReference type="InterPro" id="IPR037066">
    <property type="entry name" value="Plug_dom_sf"/>
</dbReference>